<keyword evidence="1" id="KW-0812">Transmembrane</keyword>
<keyword evidence="1" id="KW-0472">Membrane</keyword>
<organism evidence="3 4">
    <name type="scientific">Lysinibacillus louembei</name>
    <dbReference type="NCBI Taxonomy" id="1470088"/>
    <lineage>
        <taxon>Bacteria</taxon>
        <taxon>Bacillati</taxon>
        <taxon>Bacillota</taxon>
        <taxon>Bacilli</taxon>
        <taxon>Bacillales</taxon>
        <taxon>Bacillaceae</taxon>
        <taxon>Lysinibacillus</taxon>
    </lineage>
</organism>
<evidence type="ECO:0000256" key="1">
    <source>
        <dbReference type="SAM" id="Phobius"/>
    </source>
</evidence>
<dbReference type="InterPro" id="IPR052710">
    <property type="entry name" value="CAAX_protease"/>
</dbReference>
<dbReference type="EMBL" id="CP137624">
    <property type="protein sequence ID" value="WPK13573.1"/>
    <property type="molecule type" value="Genomic_DNA"/>
</dbReference>
<feature type="transmembrane region" description="Helical" evidence="1">
    <location>
        <begin position="196"/>
        <end position="213"/>
    </location>
</feature>
<feature type="transmembrane region" description="Helical" evidence="1">
    <location>
        <begin position="17"/>
        <end position="39"/>
    </location>
</feature>
<dbReference type="Proteomes" id="UP001322664">
    <property type="component" value="Chromosome"/>
</dbReference>
<evidence type="ECO:0000259" key="2">
    <source>
        <dbReference type="Pfam" id="PF02517"/>
    </source>
</evidence>
<keyword evidence="4" id="KW-1185">Reference proteome</keyword>
<gene>
    <name evidence="3" type="ORF">R6U77_07865</name>
</gene>
<name>A0ABZ0RZB2_9BACI</name>
<proteinExistence type="predicted"/>
<feature type="transmembrane region" description="Helical" evidence="1">
    <location>
        <begin position="98"/>
        <end position="118"/>
    </location>
</feature>
<dbReference type="PANTHER" id="PTHR36435">
    <property type="entry name" value="SLR1288 PROTEIN"/>
    <property type="match status" value="1"/>
</dbReference>
<accession>A0ABZ0RZB2</accession>
<feature type="transmembrane region" description="Helical" evidence="1">
    <location>
        <begin position="138"/>
        <end position="161"/>
    </location>
</feature>
<keyword evidence="1" id="KW-1133">Transmembrane helix</keyword>
<evidence type="ECO:0000313" key="3">
    <source>
        <dbReference type="EMBL" id="WPK13573.1"/>
    </source>
</evidence>
<feature type="transmembrane region" description="Helical" evidence="1">
    <location>
        <begin position="173"/>
        <end position="190"/>
    </location>
</feature>
<reference evidence="3 4" key="1">
    <citation type="submission" date="2023-09" db="EMBL/GenBank/DDBJ databases">
        <authorList>
            <person name="Page C.A."/>
            <person name="Perez-Diaz I.M."/>
        </authorList>
    </citation>
    <scope>NUCLEOTIDE SEQUENCE [LARGE SCALE GENOMIC DNA]</scope>
    <source>
        <strain evidence="3 4">Ll15</strain>
    </source>
</reference>
<sequence>MHVTSIQSPKFKTQKTAFYILLLYVASQFSTFLLLIPPVNDFFFQLVANAEYPSYTLMAWWNTVAWILVIIISVILISRHQQFFNVFPGKPVSIPISIMWGVIGFFLVLFGQGIAAQIEILLLGIEPGSENTAKIIEITRAAPIMIVSSVILAPILEELIFRRVIFGSLIQKQNFWVSAFISALLFGIVHMELTHIILYTSMGLIFSFLYYKTKRLMTSIIAHMLLNGFVTILQLNIDKIAPLVDAVPK</sequence>
<feature type="domain" description="CAAX prenyl protease 2/Lysostaphin resistance protein A-like" evidence="2">
    <location>
        <begin position="143"/>
        <end position="228"/>
    </location>
</feature>
<evidence type="ECO:0000313" key="4">
    <source>
        <dbReference type="Proteomes" id="UP001322664"/>
    </source>
</evidence>
<dbReference type="PANTHER" id="PTHR36435:SF6">
    <property type="entry name" value="ABORTIVE INFECTION PROTEIN"/>
    <property type="match status" value="1"/>
</dbReference>
<feature type="transmembrane region" description="Helical" evidence="1">
    <location>
        <begin position="59"/>
        <end position="77"/>
    </location>
</feature>
<dbReference type="InterPro" id="IPR003675">
    <property type="entry name" value="Rce1/LyrA-like_dom"/>
</dbReference>
<dbReference type="Pfam" id="PF02517">
    <property type="entry name" value="Rce1-like"/>
    <property type="match status" value="1"/>
</dbReference>
<protein>
    <submittedName>
        <fullName evidence="3">Type II CAAX endopeptidase family protein</fullName>
    </submittedName>
</protein>
<dbReference type="RefSeq" id="WP_319838053.1">
    <property type="nucleotide sequence ID" value="NZ_CP137624.1"/>
</dbReference>